<reference evidence="1 2" key="1">
    <citation type="submission" date="2018-05" db="EMBL/GenBank/DDBJ databases">
        <title>Draft genome of Methanospirillum stamsii Pt1.</title>
        <authorList>
            <person name="Dueholm M.S."/>
            <person name="Nielsen P.H."/>
            <person name="Bakmann L.F."/>
            <person name="Otzen D.E."/>
        </authorList>
    </citation>
    <scope>NUCLEOTIDE SEQUENCE [LARGE SCALE GENOMIC DNA]</scope>
    <source>
        <strain evidence="1 2">Pt1</strain>
    </source>
</reference>
<proteinExistence type="predicted"/>
<accession>A0A2V2N899</accession>
<evidence type="ECO:0008006" key="3">
    <source>
        <dbReference type="Google" id="ProtNLM"/>
    </source>
</evidence>
<comment type="caution">
    <text evidence="1">The sequence shown here is derived from an EMBL/GenBank/DDBJ whole genome shotgun (WGS) entry which is preliminary data.</text>
</comment>
<dbReference type="AlphaFoldDB" id="A0A2V2N899"/>
<gene>
    <name evidence="1" type="ORF">DLD82_13050</name>
</gene>
<keyword evidence="2" id="KW-1185">Reference proteome</keyword>
<name>A0A2V2N899_9EURY</name>
<organism evidence="1 2">
    <name type="scientific">Methanospirillum stamsii</name>
    <dbReference type="NCBI Taxonomy" id="1277351"/>
    <lineage>
        <taxon>Archaea</taxon>
        <taxon>Methanobacteriati</taxon>
        <taxon>Methanobacteriota</taxon>
        <taxon>Stenosarchaea group</taxon>
        <taxon>Methanomicrobia</taxon>
        <taxon>Methanomicrobiales</taxon>
        <taxon>Methanospirillaceae</taxon>
        <taxon>Methanospirillum</taxon>
    </lineage>
</organism>
<dbReference type="EMBL" id="QGMZ01000029">
    <property type="protein sequence ID" value="PWR71801.1"/>
    <property type="molecule type" value="Genomic_DNA"/>
</dbReference>
<sequence>MFEGFLLVPRFTLIFMVCLISLVLMTGGCSVLADKAATTLSIATDPVDPGNDLEFLVTGVLTDAEGNLLGNKKVTLEQMESDDQESEYSFLAVTTTDVAGNYSFRRPEGAPAEYLRVKFNGNDQFEGTVSEIVQGHKPSGPVQTQGPASSVVKSDTKITAKASPSNPSPGQTVVVTGQLIGENGTPLSGKEILCEASDRLGNRSDYEILAASVTDENGFFKFGVGGGSTTTYIQVHFTGDGSYEESYSDLIVVL</sequence>
<evidence type="ECO:0000313" key="2">
    <source>
        <dbReference type="Proteomes" id="UP000245934"/>
    </source>
</evidence>
<dbReference type="Proteomes" id="UP000245934">
    <property type="component" value="Unassembled WGS sequence"/>
</dbReference>
<evidence type="ECO:0000313" key="1">
    <source>
        <dbReference type="EMBL" id="PWR71801.1"/>
    </source>
</evidence>
<protein>
    <recommendedName>
        <fullName evidence="3">Carboxypeptidase regulatory-like domain-containing protein</fullName>
    </recommendedName>
</protein>